<evidence type="ECO:0000313" key="2">
    <source>
        <dbReference type="EMBL" id="KAK1796674.1"/>
    </source>
</evidence>
<protein>
    <submittedName>
        <fullName evidence="2">Uncharacterized protein</fullName>
    </submittedName>
</protein>
<gene>
    <name evidence="2" type="ORF">P4O66_009698</name>
</gene>
<reference evidence="2" key="1">
    <citation type="submission" date="2023-03" db="EMBL/GenBank/DDBJ databases">
        <title>Electrophorus voltai genome.</title>
        <authorList>
            <person name="Bian C."/>
        </authorList>
    </citation>
    <scope>NUCLEOTIDE SEQUENCE</scope>
    <source>
        <strain evidence="2">CB-2022</strain>
        <tissue evidence="2">Muscle</tissue>
    </source>
</reference>
<dbReference type="AlphaFoldDB" id="A0AAD8ZDZ9"/>
<dbReference type="EMBL" id="JAROKS010000015">
    <property type="protein sequence ID" value="KAK1796674.1"/>
    <property type="molecule type" value="Genomic_DNA"/>
</dbReference>
<feature type="non-terminal residue" evidence="2">
    <location>
        <position position="129"/>
    </location>
</feature>
<name>A0AAD8ZDZ9_9TELE</name>
<dbReference type="Proteomes" id="UP001239994">
    <property type="component" value="Unassembled WGS sequence"/>
</dbReference>
<feature type="compositionally biased region" description="Pro residues" evidence="1">
    <location>
        <begin position="87"/>
        <end position="99"/>
    </location>
</feature>
<comment type="caution">
    <text evidence="2">The sequence shown here is derived from an EMBL/GenBank/DDBJ whole genome shotgun (WGS) entry which is preliminary data.</text>
</comment>
<organism evidence="2 3">
    <name type="scientific">Electrophorus voltai</name>
    <dbReference type="NCBI Taxonomy" id="2609070"/>
    <lineage>
        <taxon>Eukaryota</taxon>
        <taxon>Metazoa</taxon>
        <taxon>Chordata</taxon>
        <taxon>Craniata</taxon>
        <taxon>Vertebrata</taxon>
        <taxon>Euteleostomi</taxon>
        <taxon>Actinopterygii</taxon>
        <taxon>Neopterygii</taxon>
        <taxon>Teleostei</taxon>
        <taxon>Ostariophysi</taxon>
        <taxon>Gymnotiformes</taxon>
        <taxon>Gymnotoidei</taxon>
        <taxon>Gymnotidae</taxon>
        <taxon>Electrophorus</taxon>
    </lineage>
</organism>
<proteinExistence type="predicted"/>
<keyword evidence="3" id="KW-1185">Reference proteome</keyword>
<feature type="compositionally biased region" description="Polar residues" evidence="1">
    <location>
        <begin position="100"/>
        <end position="114"/>
    </location>
</feature>
<feature type="compositionally biased region" description="Polar residues" evidence="1">
    <location>
        <begin position="58"/>
        <end position="78"/>
    </location>
</feature>
<accession>A0AAD8ZDZ9</accession>
<sequence length="129" mass="14499">SYEQTEDFFTMEKMQNKRTKTIQHSTNKGIREALSACTDQRKAKKVKGEGETEGKTALQSTGMQTRETTGYSPETPDTGQDMEKEVVPPPPHPAGPPPSNRQTGESGVRRSSSPHLWDRRPSWLDVRWA</sequence>
<evidence type="ECO:0000313" key="3">
    <source>
        <dbReference type="Proteomes" id="UP001239994"/>
    </source>
</evidence>
<feature type="region of interest" description="Disordered" evidence="1">
    <location>
        <begin position="39"/>
        <end position="129"/>
    </location>
</feature>
<evidence type="ECO:0000256" key="1">
    <source>
        <dbReference type="SAM" id="MobiDB-lite"/>
    </source>
</evidence>
<feature type="compositionally biased region" description="Basic and acidic residues" evidence="1">
    <location>
        <begin position="116"/>
        <end position="129"/>
    </location>
</feature>